<keyword evidence="2" id="KW-1185">Reference proteome</keyword>
<comment type="caution">
    <text evidence="1">The sequence shown here is derived from an EMBL/GenBank/DDBJ whole genome shotgun (WGS) entry which is preliminary data.</text>
</comment>
<dbReference type="GO" id="GO:0016301">
    <property type="term" value="F:kinase activity"/>
    <property type="evidence" value="ECO:0007669"/>
    <property type="project" value="UniProtKB-KW"/>
</dbReference>
<dbReference type="Proteomes" id="UP000537775">
    <property type="component" value="Unassembled WGS sequence"/>
</dbReference>
<name>A0A7X0KW59_9MICO</name>
<evidence type="ECO:0000313" key="2">
    <source>
        <dbReference type="Proteomes" id="UP000537775"/>
    </source>
</evidence>
<dbReference type="PANTHER" id="PTHR37816">
    <property type="entry name" value="YALI0E33011P"/>
    <property type="match status" value="1"/>
</dbReference>
<dbReference type="PANTHER" id="PTHR37816:SF1">
    <property type="entry name" value="TOXIN"/>
    <property type="match status" value="1"/>
</dbReference>
<protein>
    <submittedName>
        <fullName evidence="1">Adenylate kinase family enzyme</fullName>
    </submittedName>
</protein>
<accession>A0A7X0KW59</accession>
<organism evidence="1 2">
    <name type="scientific">Microbacterium thalassium</name>
    <dbReference type="NCBI Taxonomy" id="362649"/>
    <lineage>
        <taxon>Bacteria</taxon>
        <taxon>Bacillati</taxon>
        <taxon>Actinomycetota</taxon>
        <taxon>Actinomycetes</taxon>
        <taxon>Micrococcales</taxon>
        <taxon>Microbacteriaceae</taxon>
        <taxon>Microbacterium</taxon>
    </lineage>
</organism>
<dbReference type="RefSeq" id="WP_184752130.1">
    <property type="nucleotide sequence ID" value="NZ_BAAAJR010000001.1"/>
</dbReference>
<reference evidence="1 2" key="1">
    <citation type="submission" date="2020-08" db="EMBL/GenBank/DDBJ databases">
        <title>Sequencing the genomes of 1000 actinobacteria strains.</title>
        <authorList>
            <person name="Klenk H.-P."/>
        </authorList>
    </citation>
    <scope>NUCLEOTIDE SEQUENCE [LARGE SCALE GENOMIC DNA]</scope>
    <source>
        <strain evidence="1 2">DSM 12511</strain>
    </source>
</reference>
<dbReference type="InterPro" id="IPR052922">
    <property type="entry name" value="Cytidylate_Kinase-2"/>
</dbReference>
<keyword evidence="1" id="KW-0418">Kinase</keyword>
<evidence type="ECO:0000313" key="1">
    <source>
        <dbReference type="EMBL" id="MBB6392942.1"/>
    </source>
</evidence>
<dbReference type="EMBL" id="JACHML010000001">
    <property type="protein sequence ID" value="MBB6392942.1"/>
    <property type="molecule type" value="Genomic_DNA"/>
</dbReference>
<dbReference type="AlphaFoldDB" id="A0A7X0KW59"/>
<keyword evidence="1" id="KW-0808">Transferase</keyword>
<dbReference type="Gene3D" id="3.40.50.300">
    <property type="entry name" value="P-loop containing nucleotide triphosphate hydrolases"/>
    <property type="match status" value="1"/>
</dbReference>
<sequence>MLTADDALPAAPRRVAVAGVAGVGKTSFAARIAPTIGGPHVDIDGLFHGPDWTRRPEFLDDVAAFIAGERWVTEWQYGSARPMVAARADTLVWLDLPFATVTLPRVVARTLRRRIAGEELWNGNTEPPLRTFFTDPDHIVRWAVRKRRQYRDEVPPLEQTHPHLTVVRLRTPRQVEQWLAGPFAEAVRSGD</sequence>
<dbReference type="InterPro" id="IPR027417">
    <property type="entry name" value="P-loop_NTPase"/>
</dbReference>
<dbReference type="SUPFAM" id="SSF52540">
    <property type="entry name" value="P-loop containing nucleoside triphosphate hydrolases"/>
    <property type="match status" value="1"/>
</dbReference>
<gene>
    <name evidence="1" type="ORF">HD594_003255</name>
</gene>
<proteinExistence type="predicted"/>